<name>A0A0D2KFQ9_HYPSF</name>
<dbReference type="EMBL" id="KN817765">
    <property type="protein sequence ID" value="KJA13237.1"/>
    <property type="molecule type" value="Genomic_DNA"/>
</dbReference>
<gene>
    <name evidence="1" type="ORF">HYPSUDRAFT_49972</name>
</gene>
<proteinExistence type="predicted"/>
<dbReference type="Proteomes" id="UP000054270">
    <property type="component" value="Unassembled WGS sequence"/>
</dbReference>
<sequence length="87" mass="9769">MWRDSIDELFLRSQHPSLEGRLAEACSSSAIHIKITLRISIACQDNVLDIPAFEEECEVYARQSFSRLDKISGLTLSFAISTSFTSD</sequence>
<dbReference type="AlphaFoldDB" id="A0A0D2KFQ9"/>
<reference evidence="2" key="1">
    <citation type="submission" date="2014-04" db="EMBL/GenBank/DDBJ databases">
        <title>Evolutionary Origins and Diversification of the Mycorrhizal Mutualists.</title>
        <authorList>
            <consortium name="DOE Joint Genome Institute"/>
            <consortium name="Mycorrhizal Genomics Consortium"/>
            <person name="Kohler A."/>
            <person name="Kuo A."/>
            <person name="Nagy L.G."/>
            <person name="Floudas D."/>
            <person name="Copeland A."/>
            <person name="Barry K.W."/>
            <person name="Cichocki N."/>
            <person name="Veneault-Fourrey C."/>
            <person name="LaButti K."/>
            <person name="Lindquist E.A."/>
            <person name="Lipzen A."/>
            <person name="Lundell T."/>
            <person name="Morin E."/>
            <person name="Murat C."/>
            <person name="Riley R."/>
            <person name="Ohm R."/>
            <person name="Sun H."/>
            <person name="Tunlid A."/>
            <person name="Henrissat B."/>
            <person name="Grigoriev I.V."/>
            <person name="Hibbett D.S."/>
            <person name="Martin F."/>
        </authorList>
    </citation>
    <scope>NUCLEOTIDE SEQUENCE [LARGE SCALE GENOMIC DNA]</scope>
    <source>
        <strain evidence="2">FD-334 SS-4</strain>
    </source>
</reference>
<protein>
    <submittedName>
        <fullName evidence="1">Uncharacterized protein</fullName>
    </submittedName>
</protein>
<keyword evidence="2" id="KW-1185">Reference proteome</keyword>
<organism evidence="1 2">
    <name type="scientific">Hypholoma sublateritium (strain FD-334 SS-4)</name>
    <dbReference type="NCBI Taxonomy" id="945553"/>
    <lineage>
        <taxon>Eukaryota</taxon>
        <taxon>Fungi</taxon>
        <taxon>Dikarya</taxon>
        <taxon>Basidiomycota</taxon>
        <taxon>Agaricomycotina</taxon>
        <taxon>Agaricomycetes</taxon>
        <taxon>Agaricomycetidae</taxon>
        <taxon>Agaricales</taxon>
        <taxon>Agaricineae</taxon>
        <taxon>Strophariaceae</taxon>
        <taxon>Hypholoma</taxon>
    </lineage>
</organism>
<accession>A0A0D2KFQ9</accession>
<evidence type="ECO:0000313" key="1">
    <source>
        <dbReference type="EMBL" id="KJA13237.1"/>
    </source>
</evidence>
<evidence type="ECO:0000313" key="2">
    <source>
        <dbReference type="Proteomes" id="UP000054270"/>
    </source>
</evidence>